<feature type="region of interest" description="Disordered" evidence="4">
    <location>
        <begin position="104"/>
        <end position="162"/>
    </location>
</feature>
<dbReference type="GO" id="GO:0006260">
    <property type="term" value="P:DNA replication"/>
    <property type="evidence" value="ECO:0007669"/>
    <property type="project" value="UniProtKB-UniRule"/>
</dbReference>
<dbReference type="RefSeq" id="WP_109431406.1">
    <property type="nucleotide sequence ID" value="NZ_MPDK01000025.1"/>
</dbReference>
<comment type="subunit">
    <text evidence="2">Homotetramer.</text>
</comment>
<evidence type="ECO:0000256" key="1">
    <source>
        <dbReference type="ARBA" id="ARBA00023125"/>
    </source>
</evidence>
<dbReference type="InterPro" id="IPR000424">
    <property type="entry name" value="Primosome_PriB/ssb"/>
</dbReference>
<proteinExistence type="inferred from homology"/>
<keyword evidence="2" id="KW-0235">DNA replication</keyword>
<dbReference type="HAMAP" id="MF_00984">
    <property type="entry name" value="SSB"/>
    <property type="match status" value="1"/>
</dbReference>
<dbReference type="InterPro" id="IPR011344">
    <property type="entry name" value="ssDNA-bd"/>
</dbReference>
<feature type="compositionally biased region" description="Low complexity" evidence="4">
    <location>
        <begin position="115"/>
        <end position="127"/>
    </location>
</feature>
<evidence type="ECO:0000256" key="3">
    <source>
        <dbReference type="PIRNR" id="PIRNR002070"/>
    </source>
</evidence>
<dbReference type="Gene3D" id="2.40.50.140">
    <property type="entry name" value="Nucleic acid-binding proteins"/>
    <property type="match status" value="1"/>
</dbReference>
<dbReference type="GO" id="GO:0006281">
    <property type="term" value="P:DNA repair"/>
    <property type="evidence" value="ECO:0007669"/>
    <property type="project" value="UniProtKB-UniRule"/>
</dbReference>
<keyword evidence="6" id="KW-1185">Reference proteome</keyword>
<protein>
    <recommendedName>
        <fullName evidence="2 3">Single-stranded DNA-binding protein</fullName>
        <shortName evidence="2">SSB</shortName>
    </recommendedName>
</protein>
<name>A0A2U3D6C1_SULT2</name>
<dbReference type="Proteomes" id="UP000245380">
    <property type="component" value="Unassembled WGS sequence"/>
</dbReference>
<comment type="caution">
    <text evidence="5">The sequence shown here is derived from an EMBL/GenBank/DDBJ whole genome shotgun (WGS) entry which is preliminary data.</text>
</comment>
<dbReference type="InterPro" id="IPR012340">
    <property type="entry name" value="NA-bd_OB-fold"/>
</dbReference>
<evidence type="ECO:0000256" key="4">
    <source>
        <dbReference type="SAM" id="MobiDB-lite"/>
    </source>
</evidence>
<dbReference type="SUPFAM" id="SSF50249">
    <property type="entry name" value="Nucleic acid-binding proteins"/>
    <property type="match status" value="1"/>
</dbReference>
<keyword evidence="2" id="KW-0234">DNA repair</keyword>
<comment type="function">
    <text evidence="2">Plays an important role in DNA replication, recombination and repair. Binds to ssDNA and to an array of partner proteins to recruit them to their sites of action during DNA metabolism.</text>
</comment>
<dbReference type="PROSITE" id="PS50935">
    <property type="entry name" value="SSB"/>
    <property type="match status" value="1"/>
</dbReference>
<dbReference type="GO" id="GO:0003697">
    <property type="term" value="F:single-stranded DNA binding"/>
    <property type="evidence" value="ECO:0007669"/>
    <property type="project" value="UniProtKB-UniRule"/>
</dbReference>
<dbReference type="NCBIfam" id="TIGR00621">
    <property type="entry name" value="ssb"/>
    <property type="match status" value="1"/>
</dbReference>
<dbReference type="GO" id="GO:0009295">
    <property type="term" value="C:nucleoid"/>
    <property type="evidence" value="ECO:0007669"/>
    <property type="project" value="TreeGrafter"/>
</dbReference>
<evidence type="ECO:0000313" key="6">
    <source>
        <dbReference type="Proteomes" id="UP000245380"/>
    </source>
</evidence>
<dbReference type="PANTHER" id="PTHR10302">
    <property type="entry name" value="SINGLE-STRANDED DNA-BINDING PROTEIN"/>
    <property type="match status" value="1"/>
</dbReference>
<dbReference type="Pfam" id="PF00436">
    <property type="entry name" value="SSB"/>
    <property type="match status" value="1"/>
</dbReference>
<gene>
    <name evidence="5" type="ORF">BM613_11775</name>
</gene>
<dbReference type="EMBL" id="MPDK01000025">
    <property type="protein sequence ID" value="PWI56825.1"/>
    <property type="molecule type" value="Genomic_DNA"/>
</dbReference>
<evidence type="ECO:0000313" key="5">
    <source>
        <dbReference type="EMBL" id="PWI56825.1"/>
    </source>
</evidence>
<accession>A0A2U3D6C1</accession>
<feature type="short sequence motif" description="Important for interaction with partner proteins" evidence="2">
    <location>
        <begin position="157"/>
        <end position="162"/>
    </location>
</feature>
<keyword evidence="2" id="KW-0227">DNA damage</keyword>
<keyword evidence="1 2" id="KW-0238">DNA-binding</keyword>
<dbReference type="OrthoDB" id="9809878at2"/>
<dbReference type="PIRSF" id="PIRSF002070">
    <property type="entry name" value="SSB"/>
    <property type="match status" value="1"/>
</dbReference>
<dbReference type="PANTHER" id="PTHR10302:SF27">
    <property type="entry name" value="SINGLE-STRANDED DNA-BINDING PROTEIN"/>
    <property type="match status" value="1"/>
</dbReference>
<organism evidence="5 6">
    <name type="scientific">Sulfoacidibacillus thermotolerans</name>
    <name type="common">Acidibacillus sulfuroxidans</name>
    <dbReference type="NCBI Taxonomy" id="1765684"/>
    <lineage>
        <taxon>Bacteria</taxon>
        <taxon>Bacillati</taxon>
        <taxon>Bacillota</taxon>
        <taxon>Bacilli</taxon>
        <taxon>Bacillales</taxon>
        <taxon>Alicyclobacillaceae</taxon>
        <taxon>Sulfoacidibacillus</taxon>
    </lineage>
</organism>
<keyword evidence="2" id="KW-0233">DNA recombination</keyword>
<reference evidence="5 6" key="1">
    <citation type="submission" date="2016-11" db="EMBL/GenBank/DDBJ databases">
        <title>Comparative genomics of Acidibacillus ferroxidans species.</title>
        <authorList>
            <person name="Oliveira G."/>
            <person name="Nunes G."/>
            <person name="Oliveira R."/>
            <person name="Araujo F."/>
            <person name="Salim A."/>
            <person name="Scholte L."/>
            <person name="Morais D."/>
            <person name="Nancucheo I."/>
            <person name="Johnson D.B."/>
            <person name="Grail B."/>
            <person name="Bittencourt J."/>
            <person name="Valadares R."/>
        </authorList>
    </citation>
    <scope>NUCLEOTIDE SEQUENCE [LARGE SCALE GENOMIC DNA]</scope>
    <source>
        <strain evidence="5 6">Y002</strain>
    </source>
</reference>
<dbReference type="AlphaFoldDB" id="A0A2U3D6C1"/>
<dbReference type="CDD" id="cd04496">
    <property type="entry name" value="SSB_OBF"/>
    <property type="match status" value="1"/>
</dbReference>
<sequence length="162" mass="17910">MLNRIILIGRLTQDPELRYTQSGTAVASFTLAVDRQRANQAGDRETDFINIVVWQKLGELCAQYLRKGRLAAVEGRLQIRQYENKEGQRVRVAEVVADNVRFLDRGTEGTGGSSGSSSLSPGSGHGSNRSESDRSFSSPRYQDDPFADDGRSIDIVDDDLPF</sequence>
<comment type="caution">
    <text evidence="2">Lacks conserved residue(s) required for the propagation of feature annotation.</text>
</comment>
<evidence type="ECO:0000256" key="2">
    <source>
        <dbReference type="HAMAP-Rule" id="MF_00984"/>
    </source>
</evidence>
<dbReference type="GO" id="GO:0006310">
    <property type="term" value="P:DNA recombination"/>
    <property type="evidence" value="ECO:0007669"/>
    <property type="project" value="UniProtKB-UniRule"/>
</dbReference>